<dbReference type="Pfam" id="PF20243">
    <property type="entry name" value="MbnP"/>
    <property type="match status" value="1"/>
</dbReference>
<feature type="region of interest" description="Disordered" evidence="1">
    <location>
        <begin position="312"/>
        <end position="331"/>
    </location>
</feature>
<reference evidence="4 5" key="1">
    <citation type="submission" date="2023-01" db="EMBL/GenBank/DDBJ databases">
        <title>Novel species of the genus Vogesella isolated from rivers.</title>
        <authorList>
            <person name="Lu H."/>
        </authorList>
    </citation>
    <scope>NUCLEOTIDE SEQUENCE [LARGE SCALE GENOMIC DNA]</scope>
    <source>
        <strain evidence="4 5">DC21W</strain>
    </source>
</reference>
<organism evidence="4 5">
    <name type="scientific">Vogesella aquatica</name>
    <dbReference type="NCBI Taxonomy" id="2984206"/>
    <lineage>
        <taxon>Bacteria</taxon>
        <taxon>Pseudomonadati</taxon>
        <taxon>Pseudomonadota</taxon>
        <taxon>Betaproteobacteria</taxon>
        <taxon>Neisseriales</taxon>
        <taxon>Chromobacteriaceae</taxon>
        <taxon>Vogesella</taxon>
    </lineage>
</organism>
<name>A0ABT5IT51_9NEIS</name>
<evidence type="ECO:0000313" key="5">
    <source>
        <dbReference type="Proteomes" id="UP001219956"/>
    </source>
</evidence>
<keyword evidence="5" id="KW-1185">Reference proteome</keyword>
<dbReference type="EMBL" id="JAQQLF010000001">
    <property type="protein sequence ID" value="MDC7715755.1"/>
    <property type="molecule type" value="Genomic_DNA"/>
</dbReference>
<feature type="chain" id="PRO_5046390032" evidence="2">
    <location>
        <begin position="31"/>
        <end position="331"/>
    </location>
</feature>
<accession>A0ABT5IT51</accession>
<evidence type="ECO:0000313" key="4">
    <source>
        <dbReference type="EMBL" id="MDC7715755.1"/>
    </source>
</evidence>
<comment type="caution">
    <text evidence="4">The sequence shown here is derived from an EMBL/GenBank/DDBJ whole genome shotgun (WGS) entry which is preliminary data.</text>
</comment>
<proteinExistence type="predicted"/>
<sequence>MRTALLPLAALPLLLTACLLGGGGGGASPAATTTASSTSTSTTTPSTTPVSIQFALKSGTNSVSCGTAISSLGTSAVSADLKDARFYVHDVKLITAQGNAVPVKLTQDSQWQYLDTALLDFENATGTCAAAGTAATNNLVQGSIDSGNYVGMSFQVGVPSTATNGSGNTVGMNHLPYATAPAPLNISAMAWSWQVGRKFMKVEFNPVGGVARPTTPPSTSTTFNIHLGSTNCTGGDSVTGLGVTCSNPNRLPVKFAAFNPSSQQVVLDVQQLLASSNLSQDTGGAVGCMSGTTDPECPAIFDKLDLNLATSPAGQAKGDGSNVPAFRVESK</sequence>
<evidence type="ECO:0000256" key="2">
    <source>
        <dbReference type="SAM" id="SignalP"/>
    </source>
</evidence>
<dbReference type="PROSITE" id="PS51257">
    <property type="entry name" value="PROKAR_LIPOPROTEIN"/>
    <property type="match status" value="1"/>
</dbReference>
<dbReference type="Proteomes" id="UP001219956">
    <property type="component" value="Unassembled WGS sequence"/>
</dbReference>
<feature type="signal peptide" evidence="2">
    <location>
        <begin position="1"/>
        <end position="30"/>
    </location>
</feature>
<evidence type="ECO:0000259" key="3">
    <source>
        <dbReference type="Pfam" id="PF20243"/>
    </source>
</evidence>
<dbReference type="NCBIfam" id="TIGR04052">
    <property type="entry name" value="MbnP_like_WxW"/>
    <property type="match status" value="1"/>
</dbReference>
<gene>
    <name evidence="4" type="ORF">PQU95_00785</name>
</gene>
<evidence type="ECO:0000256" key="1">
    <source>
        <dbReference type="SAM" id="MobiDB-lite"/>
    </source>
</evidence>
<protein>
    <submittedName>
        <fullName evidence="4">Metallo-mystery pair system four-Cys motif protein</fullName>
    </submittedName>
</protein>
<dbReference type="InterPro" id="IPR023977">
    <property type="entry name" value="MbnP-like"/>
</dbReference>
<dbReference type="RefSeq" id="WP_272750242.1">
    <property type="nucleotide sequence ID" value="NZ_JAQQLF010000001.1"/>
</dbReference>
<feature type="region of interest" description="Disordered" evidence="1">
    <location>
        <begin position="29"/>
        <end position="48"/>
    </location>
</feature>
<feature type="domain" description="Copper-binding protein MbnP-like" evidence="3">
    <location>
        <begin position="48"/>
        <end position="289"/>
    </location>
</feature>
<dbReference type="InterPro" id="IPR046863">
    <property type="entry name" value="MbnP-like_dom"/>
</dbReference>
<keyword evidence="2" id="KW-0732">Signal</keyword>